<gene>
    <name evidence="2" type="ORF">OHU17_34730</name>
</gene>
<proteinExistence type="predicted"/>
<feature type="compositionally biased region" description="Basic and acidic residues" evidence="1">
    <location>
        <begin position="26"/>
        <end position="46"/>
    </location>
</feature>
<accession>A0ABZ1RUR6</accession>
<protein>
    <submittedName>
        <fullName evidence="2">Uncharacterized protein</fullName>
    </submittedName>
</protein>
<evidence type="ECO:0000313" key="2">
    <source>
        <dbReference type="EMBL" id="WUO50587.1"/>
    </source>
</evidence>
<feature type="region of interest" description="Disordered" evidence="1">
    <location>
        <begin position="26"/>
        <end position="57"/>
    </location>
</feature>
<organism evidence="2 3">
    <name type="scientific">Streptomyces goshikiensis</name>
    <dbReference type="NCBI Taxonomy" id="1942"/>
    <lineage>
        <taxon>Bacteria</taxon>
        <taxon>Bacillati</taxon>
        <taxon>Actinomycetota</taxon>
        <taxon>Actinomycetes</taxon>
        <taxon>Kitasatosporales</taxon>
        <taxon>Streptomycetaceae</taxon>
        <taxon>Streptomyces</taxon>
    </lineage>
</organism>
<dbReference type="Proteomes" id="UP001432075">
    <property type="component" value="Chromosome"/>
</dbReference>
<dbReference type="RefSeq" id="WP_328777354.1">
    <property type="nucleotide sequence ID" value="NZ_CP108057.1"/>
</dbReference>
<evidence type="ECO:0000313" key="3">
    <source>
        <dbReference type="Proteomes" id="UP001432075"/>
    </source>
</evidence>
<reference evidence="2" key="1">
    <citation type="submission" date="2022-10" db="EMBL/GenBank/DDBJ databases">
        <title>The complete genomes of actinobacterial strains from the NBC collection.</title>
        <authorList>
            <person name="Joergensen T.S."/>
            <person name="Alvarez Arevalo M."/>
            <person name="Sterndorff E.B."/>
            <person name="Faurdal D."/>
            <person name="Vuksanovic O."/>
            <person name="Mourched A.-S."/>
            <person name="Charusanti P."/>
            <person name="Shaw S."/>
            <person name="Blin K."/>
            <person name="Weber T."/>
        </authorList>
    </citation>
    <scope>NUCLEOTIDE SEQUENCE</scope>
    <source>
        <strain evidence="2">NBC_00283</strain>
    </source>
</reference>
<name>A0ABZ1RUR6_9ACTN</name>
<evidence type="ECO:0000256" key="1">
    <source>
        <dbReference type="SAM" id="MobiDB-lite"/>
    </source>
</evidence>
<keyword evidence="3" id="KW-1185">Reference proteome</keyword>
<sequence length="57" mass="6261">MDGIVLWTLSELGDLDAFDERFDAKMSHNRLPEPGEEVEAAKKKPPGESLAVPSAKH</sequence>
<dbReference type="EMBL" id="CP108057">
    <property type="protein sequence ID" value="WUO50587.1"/>
    <property type="molecule type" value="Genomic_DNA"/>
</dbReference>